<accession>A0A165Y9W5</accession>
<name>A0A165Y9W5_9AGAM</name>
<feature type="domain" description="TACO1/YebC-like second and third" evidence="3">
    <location>
        <begin position="111"/>
        <end position="266"/>
    </location>
</feature>
<evidence type="ECO:0000259" key="3">
    <source>
        <dbReference type="Pfam" id="PF01709"/>
    </source>
</evidence>
<dbReference type="InterPro" id="IPR029072">
    <property type="entry name" value="YebC-like"/>
</dbReference>
<dbReference type="STRING" id="1314776.A0A165Y9W5"/>
<dbReference type="AlphaFoldDB" id="A0A165Y9W5"/>
<dbReference type="Pfam" id="PF01709">
    <property type="entry name" value="Transcrip_reg"/>
    <property type="match status" value="1"/>
</dbReference>
<dbReference type="GO" id="GO:0005739">
    <property type="term" value="C:mitochondrion"/>
    <property type="evidence" value="ECO:0007669"/>
    <property type="project" value="UniProtKB-SubCell"/>
</dbReference>
<feature type="domain" description="TACO1/YebC-like N-terminal" evidence="4">
    <location>
        <begin position="31"/>
        <end position="103"/>
    </location>
</feature>
<dbReference type="EMBL" id="KV428273">
    <property type="protein sequence ID" value="KZT33030.1"/>
    <property type="molecule type" value="Genomic_DNA"/>
</dbReference>
<comment type="subcellular location">
    <subcellularLocation>
        <location evidence="1">Mitochondrion</location>
    </subcellularLocation>
</comment>
<dbReference type="PANTHER" id="PTHR12532">
    <property type="entry name" value="TRANSLATIONAL ACTIVATOR OF CYTOCHROME C OXIDASE 1"/>
    <property type="match status" value="1"/>
</dbReference>
<dbReference type="PANTHER" id="PTHR12532:SF0">
    <property type="entry name" value="TRANSLATIONAL ACTIVATOR OF CYTOCHROME C OXIDASE 1"/>
    <property type="match status" value="1"/>
</dbReference>
<dbReference type="InterPro" id="IPR049083">
    <property type="entry name" value="TACO1_YebC_N"/>
</dbReference>
<evidence type="ECO:0000256" key="2">
    <source>
        <dbReference type="ARBA" id="ARBA00008724"/>
    </source>
</evidence>
<dbReference type="InterPro" id="IPR048300">
    <property type="entry name" value="TACO1_YebC-like_2nd/3rd_dom"/>
</dbReference>
<dbReference type="InterPro" id="IPR026564">
    <property type="entry name" value="Transcrip_reg_TACO1-like_dom3"/>
</dbReference>
<dbReference type="Proteomes" id="UP000076798">
    <property type="component" value="Unassembled WGS sequence"/>
</dbReference>
<dbReference type="OrthoDB" id="2017544at2759"/>
<dbReference type="FunFam" id="1.10.10.200:FF:000002">
    <property type="entry name" value="Probable transcriptional regulatory protein CLM62_37755"/>
    <property type="match status" value="1"/>
</dbReference>
<proteinExistence type="inferred from homology"/>
<gene>
    <name evidence="5" type="ORF">SISSUDRAFT_1054715</name>
</gene>
<evidence type="ECO:0000259" key="4">
    <source>
        <dbReference type="Pfam" id="PF20772"/>
    </source>
</evidence>
<dbReference type="InterPro" id="IPR017856">
    <property type="entry name" value="Integrase-like_N"/>
</dbReference>
<dbReference type="Gene3D" id="3.30.70.980">
    <property type="match status" value="2"/>
</dbReference>
<organism evidence="5 6">
    <name type="scientific">Sistotremastrum suecicum HHB10207 ss-3</name>
    <dbReference type="NCBI Taxonomy" id="1314776"/>
    <lineage>
        <taxon>Eukaryota</taxon>
        <taxon>Fungi</taxon>
        <taxon>Dikarya</taxon>
        <taxon>Basidiomycota</taxon>
        <taxon>Agaricomycotina</taxon>
        <taxon>Agaricomycetes</taxon>
        <taxon>Sistotremastrales</taxon>
        <taxon>Sistotremastraceae</taxon>
        <taxon>Sistotremastrum</taxon>
    </lineage>
</organism>
<dbReference type="InterPro" id="IPR002876">
    <property type="entry name" value="Transcrip_reg_TACO1-like"/>
</dbReference>
<dbReference type="Pfam" id="PF20772">
    <property type="entry name" value="TACO1_YebC_N"/>
    <property type="match status" value="1"/>
</dbReference>
<keyword evidence="6" id="KW-1185">Reference proteome</keyword>
<evidence type="ECO:0000256" key="1">
    <source>
        <dbReference type="ARBA" id="ARBA00004173"/>
    </source>
</evidence>
<protein>
    <submittedName>
        <fullName evidence="5">YebC-like protein</fullName>
    </submittedName>
</protein>
<dbReference type="Gene3D" id="1.10.10.200">
    <property type="match status" value="1"/>
</dbReference>
<dbReference type="SUPFAM" id="SSF75625">
    <property type="entry name" value="YebC-like"/>
    <property type="match status" value="1"/>
</dbReference>
<evidence type="ECO:0000313" key="6">
    <source>
        <dbReference type="Proteomes" id="UP000076798"/>
    </source>
</evidence>
<reference evidence="5 6" key="1">
    <citation type="journal article" date="2016" name="Mol. Biol. Evol.">
        <title>Comparative Genomics of Early-Diverging Mushroom-Forming Fungi Provides Insights into the Origins of Lignocellulose Decay Capabilities.</title>
        <authorList>
            <person name="Nagy L.G."/>
            <person name="Riley R."/>
            <person name="Tritt A."/>
            <person name="Adam C."/>
            <person name="Daum C."/>
            <person name="Floudas D."/>
            <person name="Sun H."/>
            <person name="Yadav J.S."/>
            <person name="Pangilinan J."/>
            <person name="Larsson K.H."/>
            <person name="Matsuura K."/>
            <person name="Barry K."/>
            <person name="Labutti K."/>
            <person name="Kuo R."/>
            <person name="Ohm R.A."/>
            <person name="Bhattacharya S.S."/>
            <person name="Shirouzu T."/>
            <person name="Yoshinaga Y."/>
            <person name="Martin F.M."/>
            <person name="Grigoriev I.V."/>
            <person name="Hibbett D.S."/>
        </authorList>
    </citation>
    <scope>NUCLEOTIDE SEQUENCE [LARGE SCALE GENOMIC DNA]</scope>
    <source>
        <strain evidence="5 6">HHB10207 ss-3</strain>
    </source>
</reference>
<sequence length="268" mass="29148">MYSLRTSTCVSSLCCKSRPFHSSSLSLSGHNKWSKIKHGKGVEDAKKSALFGRVNRDIIRAIQTGGSADSSLNSALAIALKEARRLSVPYSTIERAIAKATGEKGKAAASAMVYEAMSPSKVALLIECLTDNTNRTNHNIRNILTSHGARLAPVAFMFQKKAQIRLTLQDPSSFDEVWEAGLNGGAEDVEKLETGEVEIVAPPNLLAKLTTELTTPPHSHELVASELVYVPASRDLVEELGTEEQKSLDDLVEELEEDEDCVRVWSAV</sequence>
<comment type="similarity">
    <text evidence="2">Belongs to the TACO1 family.</text>
</comment>
<evidence type="ECO:0000313" key="5">
    <source>
        <dbReference type="EMBL" id="KZT33030.1"/>
    </source>
</evidence>